<protein>
    <submittedName>
        <fullName evidence="2">(California timema) hypothetical protein</fullName>
    </submittedName>
</protein>
<gene>
    <name evidence="2" type="ORF">TCMB3V08_LOCUS294</name>
</gene>
<name>A0A7R9P2L4_TIMCA</name>
<dbReference type="InterPro" id="IPR006202">
    <property type="entry name" value="Neur_chan_lig-bd"/>
</dbReference>
<dbReference type="SUPFAM" id="SSF63712">
    <property type="entry name" value="Nicotinic receptor ligand binding domain-like"/>
    <property type="match status" value="1"/>
</dbReference>
<dbReference type="EMBL" id="OE179109">
    <property type="protein sequence ID" value="CAD7567496.1"/>
    <property type="molecule type" value="Genomic_DNA"/>
</dbReference>
<organism evidence="2">
    <name type="scientific">Timema californicum</name>
    <name type="common">California timema</name>
    <name type="synonym">Walking stick</name>
    <dbReference type="NCBI Taxonomy" id="61474"/>
    <lineage>
        <taxon>Eukaryota</taxon>
        <taxon>Metazoa</taxon>
        <taxon>Ecdysozoa</taxon>
        <taxon>Arthropoda</taxon>
        <taxon>Hexapoda</taxon>
        <taxon>Insecta</taxon>
        <taxon>Pterygota</taxon>
        <taxon>Neoptera</taxon>
        <taxon>Polyneoptera</taxon>
        <taxon>Phasmatodea</taxon>
        <taxon>Timematodea</taxon>
        <taxon>Timematoidea</taxon>
        <taxon>Timematidae</taxon>
        <taxon>Timema</taxon>
    </lineage>
</organism>
<proteinExistence type="predicted"/>
<dbReference type="Gene3D" id="2.70.170.10">
    <property type="entry name" value="Neurotransmitter-gated ion-channel ligand-binding domain"/>
    <property type="match status" value="1"/>
</dbReference>
<dbReference type="GO" id="GO:0016020">
    <property type="term" value="C:membrane"/>
    <property type="evidence" value="ECO:0007669"/>
    <property type="project" value="InterPro"/>
</dbReference>
<evidence type="ECO:0000313" key="2">
    <source>
        <dbReference type="EMBL" id="CAD7567496.1"/>
    </source>
</evidence>
<dbReference type="Pfam" id="PF02931">
    <property type="entry name" value="Neur_chan_LBD"/>
    <property type="match status" value="1"/>
</dbReference>
<accession>A0A7R9P2L4</accession>
<evidence type="ECO:0000259" key="1">
    <source>
        <dbReference type="Pfam" id="PF02931"/>
    </source>
</evidence>
<feature type="domain" description="Neurotransmitter-gated ion-channel ligand-binding" evidence="1">
    <location>
        <begin position="103"/>
        <end position="156"/>
    </location>
</feature>
<dbReference type="AlphaFoldDB" id="A0A7R9P2L4"/>
<reference evidence="2" key="1">
    <citation type="submission" date="2020-11" db="EMBL/GenBank/DDBJ databases">
        <authorList>
            <person name="Tran Van P."/>
        </authorList>
    </citation>
    <scope>NUCLEOTIDE SEQUENCE</scope>
</reference>
<sequence length="193" mass="21476">MSCSTAEDGEIEVRISEQIQQVYFTQFTVHVLLTAGVSGKVDSEEMLQEQIQQVYFTQFTVHVLLTVGVSGNVDSEEVLQQRYSSGKVDVGGVVTGTEQGPHERRLLNALLDHYNTLERPVSNESEPLEVKFGLTLQQIIDVDEKNQILTTNAWLNLVKEGFGNQINLCRDQGLNPGPIAEVRHLIPRPPGHP</sequence>
<dbReference type="InterPro" id="IPR036734">
    <property type="entry name" value="Neur_chan_lig-bd_sf"/>
</dbReference>
<dbReference type="GO" id="GO:0005230">
    <property type="term" value="F:extracellular ligand-gated monoatomic ion channel activity"/>
    <property type="evidence" value="ECO:0007669"/>
    <property type="project" value="InterPro"/>
</dbReference>